<feature type="compositionally biased region" description="Low complexity" evidence="1">
    <location>
        <begin position="225"/>
        <end position="237"/>
    </location>
</feature>
<dbReference type="EMBL" id="LNRQ01000003">
    <property type="protein sequence ID" value="KZN00243.1"/>
    <property type="molecule type" value="Genomic_DNA"/>
</dbReference>
<sequence>MATSLPWRTSLASKSQPLHLHHTRTRLLSTRHSTRLRAFRRNDFDDFSSRFSSGKLWTDLWKSANDGFEQFAYETRKTAEKIDRRFAVSRRLSDAAESAKYRAKEIDRDLRIMDKWRSFSFDFSRNWPSYRKQLIEFFDTPLGKGITTIVFLWVALSGWLFRIVIFSIWVLPFAGPLLLGAFANFLVIKGSCPACKRQFIGAKTQTVRCAGCGNIVWQPQGDLFSRGSQGGSSSSKSEIIDVEFEEK</sequence>
<dbReference type="GO" id="GO:0009507">
    <property type="term" value="C:chloroplast"/>
    <property type="evidence" value="ECO:0007669"/>
    <property type="project" value="TreeGrafter"/>
</dbReference>
<evidence type="ECO:0000313" key="3">
    <source>
        <dbReference type="EMBL" id="KZN00243.1"/>
    </source>
</evidence>
<feature type="transmembrane region" description="Helical" evidence="2">
    <location>
        <begin position="141"/>
        <end position="160"/>
    </location>
</feature>
<reference evidence="4" key="2">
    <citation type="submission" date="2022-03" db="EMBL/GenBank/DDBJ databases">
        <title>Draft title - Genomic analysis of global carrot germplasm unveils the trajectory of domestication and the origin of high carotenoid orange carrot.</title>
        <authorList>
            <person name="Iorizzo M."/>
            <person name="Ellison S."/>
            <person name="Senalik D."/>
            <person name="Macko-Podgorni A."/>
            <person name="Grzebelus D."/>
            <person name="Bostan H."/>
            <person name="Rolling W."/>
            <person name="Curaba J."/>
            <person name="Simon P."/>
        </authorList>
    </citation>
    <scope>NUCLEOTIDE SEQUENCE</scope>
    <source>
        <tissue evidence="4">Leaf</tissue>
    </source>
</reference>
<organism evidence="3">
    <name type="scientific">Daucus carota subsp. sativus</name>
    <name type="common">Carrot</name>
    <dbReference type="NCBI Taxonomy" id="79200"/>
    <lineage>
        <taxon>Eukaryota</taxon>
        <taxon>Viridiplantae</taxon>
        <taxon>Streptophyta</taxon>
        <taxon>Embryophyta</taxon>
        <taxon>Tracheophyta</taxon>
        <taxon>Spermatophyta</taxon>
        <taxon>Magnoliopsida</taxon>
        <taxon>eudicotyledons</taxon>
        <taxon>Gunneridae</taxon>
        <taxon>Pentapetalae</taxon>
        <taxon>asterids</taxon>
        <taxon>campanulids</taxon>
        <taxon>Apiales</taxon>
        <taxon>Apiaceae</taxon>
        <taxon>Apioideae</taxon>
        <taxon>Scandiceae</taxon>
        <taxon>Daucinae</taxon>
        <taxon>Daucus</taxon>
        <taxon>Daucus sect. Daucus</taxon>
    </lineage>
</organism>
<gene>
    <name evidence="3" type="ORF">DCAR_008997</name>
    <name evidence="4" type="ORF">DCAR_0310185</name>
</gene>
<accession>A0A162AF76</accession>
<dbReference type="OMA" id="QPKGDFF"/>
<feature type="transmembrane region" description="Helical" evidence="2">
    <location>
        <begin position="166"/>
        <end position="188"/>
    </location>
</feature>
<dbReference type="PANTHER" id="PTHR36356">
    <property type="entry name" value="EXPRESSED PROTEIN"/>
    <property type="match status" value="1"/>
</dbReference>
<keyword evidence="2" id="KW-0812">Transmembrane</keyword>
<dbReference type="AlphaFoldDB" id="A0A162AF76"/>
<dbReference type="OrthoDB" id="2018506at2759"/>
<dbReference type="Proteomes" id="UP000077755">
    <property type="component" value="Chromosome 3"/>
</dbReference>
<keyword evidence="2" id="KW-0472">Membrane</keyword>
<evidence type="ECO:0000313" key="5">
    <source>
        <dbReference type="Proteomes" id="UP000077755"/>
    </source>
</evidence>
<dbReference type="EMBL" id="CP093345">
    <property type="protein sequence ID" value="WOG90938.1"/>
    <property type="molecule type" value="Genomic_DNA"/>
</dbReference>
<keyword evidence="2" id="KW-1133">Transmembrane helix</keyword>
<protein>
    <submittedName>
        <fullName evidence="3">Uncharacterized protein</fullName>
    </submittedName>
</protein>
<dbReference type="KEGG" id="dcr:108211094"/>
<evidence type="ECO:0000313" key="4">
    <source>
        <dbReference type="EMBL" id="WOG90938.1"/>
    </source>
</evidence>
<evidence type="ECO:0000256" key="2">
    <source>
        <dbReference type="SAM" id="Phobius"/>
    </source>
</evidence>
<name>A0A162AF76_DAUCS</name>
<proteinExistence type="predicted"/>
<evidence type="ECO:0000256" key="1">
    <source>
        <dbReference type="SAM" id="MobiDB-lite"/>
    </source>
</evidence>
<dbReference type="PANTHER" id="PTHR36356:SF1">
    <property type="entry name" value="EXPRESSED PROTEIN"/>
    <property type="match status" value="1"/>
</dbReference>
<keyword evidence="5" id="KW-1185">Reference proteome</keyword>
<dbReference type="STRING" id="79200.A0A162AF76"/>
<reference evidence="3" key="1">
    <citation type="journal article" date="2016" name="Nat. Genet.">
        <title>A high-quality carrot genome assembly provides new insights into carotenoid accumulation and asterid genome evolution.</title>
        <authorList>
            <person name="Iorizzo M."/>
            <person name="Ellison S."/>
            <person name="Senalik D."/>
            <person name="Zeng P."/>
            <person name="Satapoomin P."/>
            <person name="Huang J."/>
            <person name="Bowman M."/>
            <person name="Iovene M."/>
            <person name="Sanseverino W."/>
            <person name="Cavagnaro P."/>
            <person name="Yildiz M."/>
            <person name="Macko-Podgorni A."/>
            <person name="Moranska E."/>
            <person name="Grzebelus E."/>
            <person name="Grzebelus D."/>
            <person name="Ashrafi H."/>
            <person name="Zheng Z."/>
            <person name="Cheng S."/>
            <person name="Spooner D."/>
            <person name="Van Deynze A."/>
            <person name="Simon P."/>
        </authorList>
    </citation>
    <scope>NUCLEOTIDE SEQUENCE [LARGE SCALE GENOMIC DNA]</scope>
    <source>
        <tissue evidence="3">Leaf</tissue>
    </source>
</reference>
<dbReference type="Gramene" id="KZN00243">
    <property type="protein sequence ID" value="KZN00243"/>
    <property type="gene ID" value="DCAR_008997"/>
</dbReference>
<feature type="region of interest" description="Disordered" evidence="1">
    <location>
        <begin position="225"/>
        <end position="247"/>
    </location>
</feature>